<evidence type="ECO:0000313" key="3">
    <source>
        <dbReference type="EMBL" id="MCW3807315.1"/>
    </source>
</evidence>
<gene>
    <name evidence="3" type="ORF">OM074_16885</name>
</gene>
<accession>A0AAE3MH06</accession>
<sequence>MFAPTMEASTKKVLGTLAVAAAVGGGFYLIKKGRKLLSGAKMNFALLGFRIHKLNLQEVQFAVKLRCYNPTNAPITLAVNQVVANYKGSAIAYSTSDIKGLTIEAGSTQEPEIKFQVPYLNLIGKGLSTALLQNTAQLKADLSFTLSLSINGETITTTQNLTHESHTARLGSLNTIENKTTMRQNMNGLALGELGIVSGPRNTQDGRKYNHLIKKASGTDVFIKNGNVLETVESCIETIAEHFREVEELASMLQGDNVKASCKNIFDFSYKYLQYHKDEDGTEQLRTPARFWLDGQMRFKQKGIKSAGIDCDDYSIFVGSLLKNLGIPFKLRITKYDGKKNFQHIYVIVPALGDSEDEIVIDPVLSKFDYQKPYSFEKSNFDMSPVQIAGLKGIDGLTGSSSLGLPISVLSGIDLAGGHQAQADHEELIAIVSGVDFDEAINGLGDAEDATYRYLVRTRNFLLRNADNKAKMAHIQNPDQFISMLNQAIKFWNTPQRDKVLAKLSDIEDKLTKNGLIKLDMDAIEGLAEVDDIDEEIDGLEGNRGLGGFFRSLKRIGKKIKKGVKKHIKKVGKIAKKVAKAIVRFNPLSIAIRNGLLAALRLNMFGIAKKLQYAYLPEQSASKYGIDAKKLRDLKKRHKRVRKLFKGLQGREKNLRKAILKGAKQKSKDFSLKGVDGLLLDLQGLEAIGELGDLGHLGAAATAASVGAASGVLAKIKSWLKPVKNIFSKIKSKFSKAKKIKNTVSQYIPSKSNQQVQETSNYVAPETNSYTPQPVVNSNSYVPQAIPQSTSVAPYVTPTVPQRATHNAVPMKKGMSKGAKIGIGIGALALLGTGAYFAFRNKDDDKPKRSTPSKKSTSKKALGSIELK</sequence>
<feature type="transmembrane region" description="Helical" evidence="2">
    <location>
        <begin position="12"/>
        <end position="30"/>
    </location>
</feature>
<name>A0AAE3MH06_9BACT</name>
<proteinExistence type="predicted"/>
<feature type="compositionally biased region" description="Basic residues" evidence="1">
    <location>
        <begin position="849"/>
        <end position="858"/>
    </location>
</feature>
<dbReference type="SUPFAM" id="SSF117070">
    <property type="entry name" value="LEA14-like"/>
    <property type="match status" value="1"/>
</dbReference>
<organism evidence="3 4">
    <name type="scientific">Plebeiibacterium marinum</name>
    <dbReference type="NCBI Taxonomy" id="2992111"/>
    <lineage>
        <taxon>Bacteria</taxon>
        <taxon>Pseudomonadati</taxon>
        <taxon>Bacteroidota</taxon>
        <taxon>Bacteroidia</taxon>
        <taxon>Marinilabiliales</taxon>
        <taxon>Marinilabiliaceae</taxon>
        <taxon>Plebeiibacterium</taxon>
    </lineage>
</organism>
<dbReference type="AlphaFoldDB" id="A0AAE3MH06"/>
<keyword evidence="2" id="KW-0812">Transmembrane</keyword>
<evidence type="ECO:0000313" key="4">
    <source>
        <dbReference type="Proteomes" id="UP001207408"/>
    </source>
</evidence>
<dbReference type="Gene3D" id="3.10.620.30">
    <property type="match status" value="1"/>
</dbReference>
<evidence type="ECO:0008006" key="5">
    <source>
        <dbReference type="Google" id="ProtNLM"/>
    </source>
</evidence>
<dbReference type="Gene3D" id="2.60.40.1820">
    <property type="match status" value="1"/>
</dbReference>
<comment type="caution">
    <text evidence="3">The sequence shown here is derived from an EMBL/GenBank/DDBJ whole genome shotgun (WGS) entry which is preliminary data.</text>
</comment>
<feature type="transmembrane region" description="Helical" evidence="2">
    <location>
        <begin position="821"/>
        <end position="839"/>
    </location>
</feature>
<keyword evidence="2" id="KW-1133">Transmembrane helix</keyword>
<evidence type="ECO:0000256" key="2">
    <source>
        <dbReference type="SAM" id="Phobius"/>
    </source>
</evidence>
<reference evidence="3" key="1">
    <citation type="submission" date="2022-10" db="EMBL/GenBank/DDBJ databases">
        <authorList>
            <person name="Yu W.X."/>
        </authorList>
    </citation>
    <scope>NUCLEOTIDE SEQUENCE</scope>
    <source>
        <strain evidence="3">D04</strain>
    </source>
</reference>
<feature type="region of interest" description="Disordered" evidence="1">
    <location>
        <begin position="840"/>
        <end position="868"/>
    </location>
</feature>
<evidence type="ECO:0000256" key="1">
    <source>
        <dbReference type="SAM" id="MobiDB-lite"/>
    </source>
</evidence>
<protein>
    <recommendedName>
        <fullName evidence="5">Transglutaminase-like domain-containing protein</fullName>
    </recommendedName>
</protein>
<dbReference type="Proteomes" id="UP001207408">
    <property type="component" value="Unassembled WGS sequence"/>
</dbReference>
<dbReference type="RefSeq" id="WP_301201602.1">
    <property type="nucleotide sequence ID" value="NZ_JAPDPI010000043.1"/>
</dbReference>
<keyword evidence="2" id="KW-0472">Membrane</keyword>
<keyword evidence="4" id="KW-1185">Reference proteome</keyword>
<dbReference type="EMBL" id="JAPDPI010000043">
    <property type="protein sequence ID" value="MCW3807315.1"/>
    <property type="molecule type" value="Genomic_DNA"/>
</dbReference>